<organism evidence="2 3">
    <name type="scientific">Corynebacterium pilosum</name>
    <dbReference type="NCBI Taxonomy" id="35756"/>
    <lineage>
        <taxon>Bacteria</taxon>
        <taxon>Bacillati</taxon>
        <taxon>Actinomycetota</taxon>
        <taxon>Actinomycetes</taxon>
        <taxon>Mycobacteriales</taxon>
        <taxon>Corynebacteriaceae</taxon>
        <taxon>Corynebacterium</taxon>
    </lineage>
</organism>
<dbReference type="PANTHER" id="PTHR37314:SF4">
    <property type="entry name" value="UPF0700 TRANSMEMBRANE PROTEIN YOAK"/>
    <property type="match status" value="1"/>
</dbReference>
<evidence type="ECO:0000313" key="3">
    <source>
        <dbReference type="Proteomes" id="UP000254467"/>
    </source>
</evidence>
<dbReference type="STRING" id="35756.GCA_001044155_01910"/>
<feature type="transmembrane region" description="Helical" evidence="1">
    <location>
        <begin position="170"/>
        <end position="189"/>
    </location>
</feature>
<dbReference type="Proteomes" id="UP000254467">
    <property type="component" value="Unassembled WGS sequence"/>
</dbReference>
<keyword evidence="1" id="KW-1133">Transmembrane helix</keyword>
<evidence type="ECO:0000256" key="1">
    <source>
        <dbReference type="SAM" id="Phobius"/>
    </source>
</evidence>
<reference evidence="2 3" key="1">
    <citation type="submission" date="2018-06" db="EMBL/GenBank/DDBJ databases">
        <authorList>
            <consortium name="Pathogen Informatics"/>
            <person name="Doyle S."/>
        </authorList>
    </citation>
    <scope>NUCLEOTIDE SEQUENCE [LARGE SCALE GENOMIC DNA]</scope>
    <source>
        <strain evidence="2 3">NCTC11862</strain>
    </source>
</reference>
<keyword evidence="1" id="KW-0472">Membrane</keyword>
<keyword evidence="3" id="KW-1185">Reference proteome</keyword>
<name>A0A376CLQ3_9CORY</name>
<feature type="transmembrane region" description="Helical" evidence="1">
    <location>
        <begin position="145"/>
        <end position="164"/>
    </location>
</feature>
<dbReference type="Pfam" id="PF06912">
    <property type="entry name" value="DUF1275"/>
    <property type="match status" value="1"/>
</dbReference>
<dbReference type="InterPro" id="IPR010699">
    <property type="entry name" value="DUF1275"/>
</dbReference>
<dbReference type="EMBL" id="UFXQ01000001">
    <property type="protein sequence ID" value="STC68608.1"/>
    <property type="molecule type" value="Genomic_DNA"/>
</dbReference>
<feature type="transmembrane region" description="Helical" evidence="1">
    <location>
        <begin position="30"/>
        <end position="50"/>
    </location>
</feature>
<protein>
    <submittedName>
        <fullName evidence="2">Predicted membrane protein</fullName>
    </submittedName>
</protein>
<accession>A0A376CLQ3</accession>
<dbReference type="AlphaFoldDB" id="A0A376CLQ3"/>
<keyword evidence="1" id="KW-0812">Transmembrane</keyword>
<gene>
    <name evidence="2" type="ORF">NCTC11862_00367</name>
</gene>
<sequence length="202" mass="21768">MFLGGVFLSFMSGNVTRIAASSATGDWATVQLAATCVVLFLLGVMEGALVRRLAARRIPIAFVKNVVVINMALLFTIACVFLAAGMPHIAVGFVSLGIGSMNSIFERKGEVSLALTYMTGTMVKMGQRLVDTLFGGSHAAWLQHFLIASALGSGALVGGFSYKWWGLNSLYIATGLVYAMTIFTVTWRLRDHVRVISRQAPR</sequence>
<proteinExistence type="predicted"/>
<dbReference type="PANTHER" id="PTHR37314">
    <property type="entry name" value="SLR0142 PROTEIN"/>
    <property type="match status" value="1"/>
</dbReference>
<feature type="transmembrane region" description="Helical" evidence="1">
    <location>
        <begin position="62"/>
        <end position="83"/>
    </location>
</feature>
<evidence type="ECO:0000313" key="2">
    <source>
        <dbReference type="EMBL" id="STC68608.1"/>
    </source>
</evidence>